<dbReference type="EMBL" id="JABBPN010000006">
    <property type="protein sequence ID" value="NMO95872.1"/>
    <property type="molecule type" value="Genomic_DNA"/>
</dbReference>
<dbReference type="RefSeq" id="WP_169504661.1">
    <property type="nucleotide sequence ID" value="NZ_JABBPN010000006.1"/>
</dbReference>
<organism evidence="1 2">
    <name type="scientific">Paenibacillus lemnae</name>
    <dbReference type="NCBI Taxonomy" id="1330551"/>
    <lineage>
        <taxon>Bacteria</taxon>
        <taxon>Bacillati</taxon>
        <taxon>Bacillota</taxon>
        <taxon>Bacilli</taxon>
        <taxon>Bacillales</taxon>
        <taxon>Paenibacillaceae</taxon>
        <taxon>Paenibacillus</taxon>
    </lineage>
</organism>
<protein>
    <submittedName>
        <fullName evidence="1">Uncharacterized protein</fullName>
    </submittedName>
</protein>
<evidence type="ECO:0000313" key="1">
    <source>
        <dbReference type="EMBL" id="NMO95872.1"/>
    </source>
</evidence>
<evidence type="ECO:0000313" key="2">
    <source>
        <dbReference type="Proteomes" id="UP000565468"/>
    </source>
</evidence>
<name>A0A848M713_PAELE</name>
<proteinExistence type="predicted"/>
<dbReference type="Proteomes" id="UP000565468">
    <property type="component" value="Unassembled WGS sequence"/>
</dbReference>
<reference evidence="1 2" key="1">
    <citation type="submission" date="2020-04" db="EMBL/GenBank/DDBJ databases">
        <title>Paenibacillus algicola sp. nov., a novel marine bacterium producing alginate lyase.</title>
        <authorList>
            <person name="Huang H."/>
        </authorList>
    </citation>
    <scope>NUCLEOTIDE SEQUENCE [LARGE SCALE GENOMIC DNA]</scope>
    <source>
        <strain evidence="1 2">L7-75</strain>
    </source>
</reference>
<gene>
    <name evidence="1" type="ORF">HII30_08835</name>
</gene>
<dbReference type="AlphaFoldDB" id="A0A848M713"/>
<sequence>MNPDSYIVMSDLYNRVFAVQVSNPDLMVDYVIWNRILSQLPRDYVLPDPLVYNIG</sequence>
<comment type="caution">
    <text evidence="1">The sequence shown here is derived from an EMBL/GenBank/DDBJ whole genome shotgun (WGS) entry which is preliminary data.</text>
</comment>
<accession>A0A848M713</accession>
<keyword evidence="2" id="KW-1185">Reference proteome</keyword>